<dbReference type="GO" id="GO:0016787">
    <property type="term" value="F:hydrolase activity"/>
    <property type="evidence" value="ECO:0007669"/>
    <property type="project" value="InterPro"/>
</dbReference>
<dbReference type="GO" id="GO:0009166">
    <property type="term" value="P:nucleotide catabolic process"/>
    <property type="evidence" value="ECO:0007669"/>
    <property type="project" value="InterPro"/>
</dbReference>
<reference evidence="1 2" key="1">
    <citation type="submission" date="2020-10" db="EMBL/GenBank/DDBJ databases">
        <title>Connecting structure to function with the recovery of over 1000 high-quality activated sludge metagenome-assembled genomes encoding full-length rRNA genes using long-read sequencing.</title>
        <authorList>
            <person name="Singleton C.M."/>
            <person name="Petriglieri F."/>
            <person name="Kristensen J.M."/>
            <person name="Kirkegaard R.H."/>
            <person name="Michaelsen T.Y."/>
            <person name="Andersen M.H."/>
            <person name="Karst S.M."/>
            <person name="Dueholm M.S."/>
            <person name="Nielsen P.H."/>
            <person name="Albertsen M."/>
        </authorList>
    </citation>
    <scope>NUCLEOTIDE SEQUENCE [LARGE SCALE GENOMIC DNA]</scope>
    <source>
        <strain evidence="1">Ribe_18-Q3-R11-54_BAT3C.373</strain>
    </source>
</reference>
<dbReference type="InterPro" id="IPR036907">
    <property type="entry name" value="5'-Nucleotdase_C_sf"/>
</dbReference>
<sequence length="77" mass="8885">MINGKEIEPKRMYHVAVNEFLLTGNESGLEFFSAKNPDLQNINRAKPDDLSDIRRDIRLLIIDYIKKGGDKNLLKLK</sequence>
<accession>A0A9D7SBH6</accession>
<dbReference type="AlphaFoldDB" id="A0A9D7SBH6"/>
<dbReference type="Proteomes" id="UP000808349">
    <property type="component" value="Unassembled WGS sequence"/>
</dbReference>
<evidence type="ECO:0000313" key="2">
    <source>
        <dbReference type="Proteomes" id="UP000808349"/>
    </source>
</evidence>
<gene>
    <name evidence="1" type="ORF">IPO85_12850</name>
</gene>
<protein>
    <submittedName>
        <fullName evidence="1">Uncharacterized protein</fullName>
    </submittedName>
</protein>
<name>A0A9D7SBH6_9BACT</name>
<evidence type="ECO:0000313" key="1">
    <source>
        <dbReference type="EMBL" id="MBK9718371.1"/>
    </source>
</evidence>
<proteinExistence type="predicted"/>
<dbReference type="EMBL" id="JADKFW010000010">
    <property type="protein sequence ID" value="MBK9718371.1"/>
    <property type="molecule type" value="Genomic_DNA"/>
</dbReference>
<organism evidence="1 2">
    <name type="scientific">Candidatus Defluviibacterium haderslevense</name>
    <dbReference type="NCBI Taxonomy" id="2981993"/>
    <lineage>
        <taxon>Bacteria</taxon>
        <taxon>Pseudomonadati</taxon>
        <taxon>Bacteroidota</taxon>
        <taxon>Saprospiria</taxon>
        <taxon>Saprospirales</taxon>
        <taxon>Saprospiraceae</taxon>
        <taxon>Candidatus Defluviibacterium</taxon>
    </lineage>
</organism>
<comment type="caution">
    <text evidence="1">The sequence shown here is derived from an EMBL/GenBank/DDBJ whole genome shotgun (WGS) entry which is preliminary data.</text>
</comment>
<dbReference type="SUPFAM" id="SSF55816">
    <property type="entry name" value="5'-nucleotidase (syn. UDP-sugar hydrolase), C-terminal domain"/>
    <property type="match status" value="1"/>
</dbReference>
<dbReference type="Gene3D" id="3.90.780.10">
    <property type="entry name" value="5'-Nucleotidase, C-terminal domain"/>
    <property type="match status" value="1"/>
</dbReference>